<evidence type="ECO:0000259" key="1">
    <source>
        <dbReference type="Pfam" id="PF05695"/>
    </source>
</evidence>
<sequence>MWKRSVSIIMILRMDNSSISCSFATKYFLCAAVKKKHAFFERDTISPIELQVSNIFIPKIFHKVVTKEGITCTNLFIFQFDSIHSFVELFTQSNALRKGRCIEPFNEIVLFQLSQKGIYSKHICHGSLLRQGTNI</sequence>
<comment type="caution">
    <text evidence="2">The sequence shown here is derived from an EMBL/GenBank/DDBJ whole genome shotgun (WGS) entry which is preliminary data.</text>
</comment>
<keyword evidence="3" id="KW-1185">Reference proteome</keyword>
<dbReference type="Pfam" id="PF05695">
    <property type="entry name" value="Ycf2"/>
    <property type="match status" value="1"/>
</dbReference>
<dbReference type="InterPro" id="IPR056777">
    <property type="entry name" value="Ycf2_N"/>
</dbReference>
<evidence type="ECO:0000313" key="3">
    <source>
        <dbReference type="Proteomes" id="UP000237347"/>
    </source>
</evidence>
<reference evidence="2 3" key="1">
    <citation type="journal article" date="2018" name="Sci. Data">
        <title>The draft genome sequence of cork oak.</title>
        <authorList>
            <person name="Ramos A.M."/>
            <person name="Usie A."/>
            <person name="Barbosa P."/>
            <person name="Barros P.M."/>
            <person name="Capote T."/>
            <person name="Chaves I."/>
            <person name="Simoes F."/>
            <person name="Abreu I."/>
            <person name="Carrasquinho I."/>
            <person name="Faro C."/>
            <person name="Guimaraes J.B."/>
            <person name="Mendonca D."/>
            <person name="Nobrega F."/>
            <person name="Rodrigues L."/>
            <person name="Saibo N.J.M."/>
            <person name="Varela M.C."/>
            <person name="Egas C."/>
            <person name="Matos J."/>
            <person name="Miguel C.M."/>
            <person name="Oliveira M.M."/>
            <person name="Ricardo C.P."/>
            <person name="Goncalves S."/>
        </authorList>
    </citation>
    <scope>NUCLEOTIDE SEQUENCE [LARGE SCALE GENOMIC DNA]</scope>
    <source>
        <strain evidence="3">cv. HL8</strain>
    </source>
</reference>
<evidence type="ECO:0000313" key="2">
    <source>
        <dbReference type="EMBL" id="KAK7847848.1"/>
    </source>
</evidence>
<name>A0AAW0L885_QUESU</name>
<organism evidence="2 3">
    <name type="scientific">Quercus suber</name>
    <name type="common">Cork oak</name>
    <dbReference type="NCBI Taxonomy" id="58331"/>
    <lineage>
        <taxon>Eukaryota</taxon>
        <taxon>Viridiplantae</taxon>
        <taxon>Streptophyta</taxon>
        <taxon>Embryophyta</taxon>
        <taxon>Tracheophyta</taxon>
        <taxon>Spermatophyta</taxon>
        <taxon>Magnoliopsida</taxon>
        <taxon>eudicotyledons</taxon>
        <taxon>Gunneridae</taxon>
        <taxon>Pentapetalae</taxon>
        <taxon>rosids</taxon>
        <taxon>fabids</taxon>
        <taxon>Fagales</taxon>
        <taxon>Fagaceae</taxon>
        <taxon>Quercus</taxon>
    </lineage>
</organism>
<gene>
    <name evidence="2" type="primary">ycf2-A_10</name>
    <name evidence="2" type="ORF">CFP56_006192</name>
</gene>
<protein>
    <submittedName>
        <fullName evidence="2">Protein ycf2</fullName>
    </submittedName>
</protein>
<dbReference type="AlphaFoldDB" id="A0AAW0L885"/>
<dbReference type="Proteomes" id="UP000237347">
    <property type="component" value="Unassembled WGS sequence"/>
</dbReference>
<feature type="domain" description="Ycf2 N-terminal" evidence="1">
    <location>
        <begin position="26"/>
        <end position="64"/>
    </location>
</feature>
<accession>A0AAW0L885</accession>
<dbReference type="EMBL" id="PKMF04000135">
    <property type="protein sequence ID" value="KAK7847848.1"/>
    <property type="molecule type" value="Genomic_DNA"/>
</dbReference>
<proteinExistence type="predicted"/>